<dbReference type="CDD" id="cd03801">
    <property type="entry name" value="GT4_PimA-like"/>
    <property type="match status" value="1"/>
</dbReference>
<dbReference type="Pfam" id="PF00534">
    <property type="entry name" value="Glycos_transf_1"/>
    <property type="match status" value="1"/>
</dbReference>
<keyword evidence="5" id="KW-1185">Reference proteome</keyword>
<dbReference type="PANTHER" id="PTHR45947:SF3">
    <property type="entry name" value="SULFOQUINOVOSYL TRANSFERASE SQD2"/>
    <property type="match status" value="1"/>
</dbReference>
<dbReference type="InterPro" id="IPR050194">
    <property type="entry name" value="Glycosyltransferase_grp1"/>
</dbReference>
<keyword evidence="2" id="KW-0808">Transferase</keyword>
<dbReference type="PANTHER" id="PTHR45947">
    <property type="entry name" value="SULFOQUINOVOSYL TRANSFERASE SQD2"/>
    <property type="match status" value="1"/>
</dbReference>
<dbReference type="SUPFAM" id="SSF53756">
    <property type="entry name" value="UDP-Glycosyltransferase/glycogen phosphorylase"/>
    <property type="match status" value="1"/>
</dbReference>
<dbReference type="RefSeq" id="WP_192277648.1">
    <property type="nucleotide sequence ID" value="NZ_JACZDF010000001.1"/>
</dbReference>
<feature type="domain" description="Glycosyl transferase family 1" evidence="3">
    <location>
        <begin position="183"/>
        <end position="356"/>
    </location>
</feature>
<evidence type="ECO:0000313" key="4">
    <source>
        <dbReference type="EMBL" id="MBD9698465.1"/>
    </source>
</evidence>
<proteinExistence type="predicted"/>
<name>A0ABR9DMV9_9MICO</name>
<evidence type="ECO:0000313" key="5">
    <source>
        <dbReference type="Proteomes" id="UP000642107"/>
    </source>
</evidence>
<evidence type="ECO:0000256" key="2">
    <source>
        <dbReference type="ARBA" id="ARBA00022679"/>
    </source>
</evidence>
<reference evidence="4 5" key="1">
    <citation type="submission" date="2020-09" db="EMBL/GenBank/DDBJ databases">
        <title>Flavimobilis rhizosphaerae sp. nov., isolated from rhizosphere soil of Spartina alterniflora.</title>
        <authorList>
            <person name="Hanqin C."/>
        </authorList>
    </citation>
    <scope>NUCLEOTIDE SEQUENCE [LARGE SCALE GENOMIC DNA]</scope>
    <source>
        <strain evidence="4 5">GY 10621</strain>
    </source>
</reference>
<dbReference type="Gene3D" id="3.40.50.2000">
    <property type="entry name" value="Glycogen Phosphorylase B"/>
    <property type="match status" value="2"/>
</dbReference>
<protein>
    <recommendedName>
        <fullName evidence="1">D-inositol 3-phosphate glycosyltransferase</fullName>
    </recommendedName>
</protein>
<dbReference type="InterPro" id="IPR001296">
    <property type="entry name" value="Glyco_trans_1"/>
</dbReference>
<sequence length="379" mass="40969">MPRTLIVTNDFPPRQGGIEAFVQAVADRFPADEVVVHTSAMPGSAELDATLPYPVVRDRRTTLLPTARVRREVLETFRTYECDRVVFGASAPLALLAPALREAGAQRIVGITHSAETWWARVPGVRRVIRTAGEATDHVTFINDWCRDIIARPMTPAARDRMRRLHPGADVTRFRPDNGGAEVRARLGIAPDAPVVVCAARLVARKGQDLLVRAWPTVLASVPGAVLLIVGDGSARRPVEKLVARHGVGDSVILTGPLPWAEVPPYVDAGDVFAMPSRTRLMGLEPEGLPLAFFEGAATGLPVIVGRSGGAPDAIEEGVTGYVVDPRDPADIAARIVELLEDPEKARRMGAAGRERVARDWTWDEVAQTLQGYLGLPRA</sequence>
<dbReference type="EMBL" id="JACZDF010000001">
    <property type="protein sequence ID" value="MBD9698465.1"/>
    <property type="molecule type" value="Genomic_DNA"/>
</dbReference>
<organism evidence="4 5">
    <name type="scientific">Flavimobilis rhizosphaerae</name>
    <dbReference type="NCBI Taxonomy" id="2775421"/>
    <lineage>
        <taxon>Bacteria</taxon>
        <taxon>Bacillati</taxon>
        <taxon>Actinomycetota</taxon>
        <taxon>Actinomycetes</taxon>
        <taxon>Micrococcales</taxon>
        <taxon>Jonesiaceae</taxon>
        <taxon>Flavimobilis</taxon>
    </lineage>
</organism>
<evidence type="ECO:0000259" key="3">
    <source>
        <dbReference type="Pfam" id="PF00534"/>
    </source>
</evidence>
<comment type="caution">
    <text evidence="4">The sequence shown here is derived from an EMBL/GenBank/DDBJ whole genome shotgun (WGS) entry which is preliminary data.</text>
</comment>
<accession>A0ABR9DMV9</accession>
<dbReference type="Proteomes" id="UP000642107">
    <property type="component" value="Unassembled WGS sequence"/>
</dbReference>
<evidence type="ECO:0000256" key="1">
    <source>
        <dbReference type="ARBA" id="ARBA00021292"/>
    </source>
</evidence>
<gene>
    <name evidence="4" type="ORF">IGS67_03010</name>
</gene>